<dbReference type="Proteomes" id="UP000439113">
    <property type="component" value="Unassembled WGS sequence"/>
</dbReference>
<dbReference type="FunFam" id="3.40.50.150:FF:000257">
    <property type="entry name" value="16S rRNA methyltransferase"/>
    <property type="match status" value="1"/>
</dbReference>
<feature type="binding site" evidence="14">
    <location>
        <position position="347"/>
    </location>
    <ligand>
        <name>S-adenosyl-L-methionine</name>
        <dbReference type="ChEBI" id="CHEBI:59789"/>
    </ligand>
</feature>
<accession>A0A6N8DMF3</accession>
<keyword evidence="5" id="KW-0963">Cytoplasm</keyword>
<dbReference type="Pfam" id="PF01029">
    <property type="entry name" value="NusB"/>
    <property type="match status" value="1"/>
</dbReference>
<keyword evidence="6" id="KW-0698">rRNA processing</keyword>
<dbReference type="GO" id="GO:0006355">
    <property type="term" value="P:regulation of DNA-templated transcription"/>
    <property type="evidence" value="ECO:0007669"/>
    <property type="project" value="InterPro"/>
</dbReference>
<keyword evidence="8 14" id="KW-0808">Transferase</keyword>
<dbReference type="EMBL" id="WNKS01000008">
    <property type="protein sequence ID" value="MTV31508.1"/>
    <property type="molecule type" value="Genomic_DNA"/>
</dbReference>
<dbReference type="PANTHER" id="PTHR22807">
    <property type="entry name" value="NOP2 YEAST -RELATED NOL1/NOP2/FMU SUN DOMAIN-CONTAINING"/>
    <property type="match status" value="1"/>
</dbReference>
<dbReference type="SUPFAM" id="SSF53335">
    <property type="entry name" value="S-adenosyl-L-methionine-dependent methyltransferases"/>
    <property type="match status" value="1"/>
</dbReference>
<gene>
    <name evidence="17" type="primary">rsmB</name>
    <name evidence="17" type="ORF">GJ654_10920</name>
</gene>
<dbReference type="PROSITE" id="PS51686">
    <property type="entry name" value="SAM_MT_RSMB_NOP"/>
    <property type="match status" value="1"/>
</dbReference>
<evidence type="ECO:0000256" key="3">
    <source>
        <dbReference type="ARBA" id="ARBA00007494"/>
    </source>
</evidence>
<proteinExistence type="inferred from homology"/>
<comment type="subcellular location">
    <subcellularLocation>
        <location evidence="2">Cytoplasm</location>
    </subcellularLocation>
</comment>
<dbReference type="InterPro" id="IPR049560">
    <property type="entry name" value="MeTrfase_RsmB-F_NOP2_cat"/>
</dbReference>
<dbReference type="GO" id="GO:0008649">
    <property type="term" value="F:rRNA methyltransferase activity"/>
    <property type="evidence" value="ECO:0007669"/>
    <property type="project" value="InterPro"/>
</dbReference>
<dbReference type="EC" id="2.1.1.176" evidence="4"/>
<evidence type="ECO:0000256" key="8">
    <source>
        <dbReference type="ARBA" id="ARBA00022679"/>
    </source>
</evidence>
<dbReference type="InterPro" id="IPR023267">
    <property type="entry name" value="RCMT"/>
</dbReference>
<comment type="caution">
    <text evidence="14">Lacks conserved residue(s) required for the propagation of feature annotation.</text>
</comment>
<dbReference type="RefSeq" id="WP_155446190.1">
    <property type="nucleotide sequence ID" value="NZ_JAOQNR010000009.1"/>
</dbReference>
<dbReference type="PROSITE" id="PS01153">
    <property type="entry name" value="NOL1_NOP2_SUN"/>
    <property type="match status" value="1"/>
</dbReference>
<dbReference type="Gene3D" id="1.10.940.10">
    <property type="entry name" value="NusB-like"/>
    <property type="match status" value="1"/>
</dbReference>
<evidence type="ECO:0000256" key="11">
    <source>
        <dbReference type="ARBA" id="ARBA00030399"/>
    </source>
</evidence>
<feature type="region of interest" description="Disordered" evidence="15">
    <location>
        <begin position="1"/>
        <end position="28"/>
    </location>
</feature>
<dbReference type="PRINTS" id="PR02008">
    <property type="entry name" value="RCMTFAMILY"/>
</dbReference>
<evidence type="ECO:0000313" key="18">
    <source>
        <dbReference type="Proteomes" id="UP000439113"/>
    </source>
</evidence>
<dbReference type="InterPro" id="IPR018314">
    <property type="entry name" value="RsmB/NOL1/NOP2-like_CS"/>
</dbReference>
<dbReference type="InterPro" id="IPR006027">
    <property type="entry name" value="NusB_RsmB_TIM44"/>
</dbReference>
<dbReference type="InterPro" id="IPR035926">
    <property type="entry name" value="NusB-like_sf"/>
</dbReference>
<evidence type="ECO:0000256" key="7">
    <source>
        <dbReference type="ARBA" id="ARBA00022603"/>
    </source>
</evidence>
<evidence type="ECO:0000256" key="15">
    <source>
        <dbReference type="SAM" id="MobiDB-lite"/>
    </source>
</evidence>
<feature type="binding site" evidence="14">
    <location>
        <begin position="285"/>
        <end position="291"/>
    </location>
    <ligand>
        <name>S-adenosyl-L-methionine</name>
        <dbReference type="ChEBI" id="CHEBI:59789"/>
    </ligand>
</feature>
<feature type="domain" description="SAM-dependent MTase RsmB/NOP-type" evidence="16">
    <location>
        <begin position="177"/>
        <end position="472"/>
    </location>
</feature>
<dbReference type="GO" id="GO:0003723">
    <property type="term" value="F:RNA binding"/>
    <property type="evidence" value="ECO:0007669"/>
    <property type="project" value="UniProtKB-UniRule"/>
</dbReference>
<dbReference type="CDD" id="cd02440">
    <property type="entry name" value="AdoMet_MTases"/>
    <property type="match status" value="1"/>
</dbReference>
<evidence type="ECO:0000256" key="4">
    <source>
        <dbReference type="ARBA" id="ARBA00012140"/>
    </source>
</evidence>
<protein>
    <recommendedName>
        <fullName evidence="4">16S rRNA (cytosine(967)-C(5))-methyltransferase</fullName>
        <ecNumber evidence="4">2.1.1.176</ecNumber>
    </recommendedName>
    <alternativeName>
        <fullName evidence="11">16S rRNA m5C967 methyltransferase</fullName>
    </alternativeName>
    <alternativeName>
        <fullName evidence="12">rRNA (cytosine-C(5)-)-methyltransferase RsmB</fullName>
    </alternativeName>
</protein>
<dbReference type="GO" id="GO:0005737">
    <property type="term" value="C:cytoplasm"/>
    <property type="evidence" value="ECO:0007669"/>
    <property type="project" value="UniProtKB-SubCell"/>
</dbReference>
<comment type="similarity">
    <text evidence="3 14">Belongs to the class I-like SAM-binding methyltransferase superfamily. RsmB/NOP family.</text>
</comment>
<comment type="caution">
    <text evidence="17">The sequence shown here is derived from an EMBL/GenBank/DDBJ whole genome shotgun (WGS) entry which is preliminary data.</text>
</comment>
<feature type="binding site" evidence="14">
    <location>
        <position position="306"/>
    </location>
    <ligand>
        <name>S-adenosyl-L-methionine</name>
        <dbReference type="ChEBI" id="CHEBI:59789"/>
    </ligand>
</feature>
<evidence type="ECO:0000259" key="16">
    <source>
        <dbReference type="PROSITE" id="PS51686"/>
    </source>
</evidence>
<feature type="active site" description="Nucleophile" evidence="14">
    <location>
        <position position="400"/>
    </location>
</feature>
<dbReference type="AlphaFoldDB" id="A0A6N8DMF3"/>
<evidence type="ECO:0000256" key="9">
    <source>
        <dbReference type="ARBA" id="ARBA00022691"/>
    </source>
</evidence>
<reference evidence="17 18" key="1">
    <citation type="submission" date="2019-11" db="EMBL/GenBank/DDBJ databases">
        <title>Whole-genome sequence of a Rhodoblastus acidophilus DSM 142.</title>
        <authorList>
            <person name="Kyndt J.A."/>
            <person name="Meyer T.E."/>
        </authorList>
    </citation>
    <scope>NUCLEOTIDE SEQUENCE [LARGE SCALE GENOMIC DNA]</scope>
    <source>
        <strain evidence="17 18">DSM 142</strain>
    </source>
</reference>
<evidence type="ECO:0000256" key="1">
    <source>
        <dbReference type="ARBA" id="ARBA00002724"/>
    </source>
</evidence>
<dbReference type="Pfam" id="PF01189">
    <property type="entry name" value="Methyltr_RsmB-F"/>
    <property type="match status" value="1"/>
</dbReference>
<dbReference type="OrthoDB" id="9810297at2"/>
<sequence length="473" mass="50265">MIRDKASFGRPKTGPGKTGPGRTKPQTAEQAAAEALAHPGLAARVAAAAIIGDVIQGGHTLDEKFAAEAAPSRLAGLAERDKGLARSIATAALRRLGTIRLALSQLVEKGLPRNCASLEWILIAGSAQILFLDIPDHAAVDLAVRAARLDTKSAGFANLVNGVLRNLIRRRDEFLEQSDPLEDDTPHWLAARWRRVYGEERAQKIAAAHRDEPTLDLTVKSDAQAWAEKLGGRVLPTGSVRLAAHTPIPELPGFSEGEWWVQDASAALPARVLAVKPGERVLDLCAAPGGKTAQLASAGAKVTALDRSAERLKILAANLTRLQLEASVAVGDAAQFKAEPFDAILVDAPCSATGTARRCPDVPWIKKPGDISALAAIQARILDHALTLLKRGGRLVYCTCSLEPEEGEAQIAALLRRNPDVSHERIDPVALGLPAQAATPDGDLRLLPDLLPDPDPRQRGLDGFFIASLKKLG</sequence>
<dbReference type="PANTHER" id="PTHR22807:SF61">
    <property type="entry name" value="NOL1_NOP2_SUN FAMILY PROTEIN _ ANTITERMINATION NUSB DOMAIN-CONTAINING PROTEIN"/>
    <property type="match status" value="1"/>
</dbReference>
<name>A0A6N8DMF3_RHOAC</name>
<keyword evidence="9 14" id="KW-0949">S-adenosyl-L-methionine</keyword>
<evidence type="ECO:0000256" key="13">
    <source>
        <dbReference type="ARBA" id="ARBA00047283"/>
    </source>
</evidence>
<evidence type="ECO:0000256" key="14">
    <source>
        <dbReference type="PROSITE-ProRule" id="PRU01023"/>
    </source>
</evidence>
<comment type="function">
    <text evidence="1">Specifically methylates the cytosine at position 967 (m5C967) of 16S rRNA.</text>
</comment>
<dbReference type="Gene3D" id="3.40.50.150">
    <property type="entry name" value="Vaccinia Virus protein VP39"/>
    <property type="match status" value="1"/>
</dbReference>
<dbReference type="SUPFAM" id="SSF48013">
    <property type="entry name" value="NusB-like"/>
    <property type="match status" value="1"/>
</dbReference>
<evidence type="ECO:0000256" key="10">
    <source>
        <dbReference type="ARBA" id="ARBA00022884"/>
    </source>
</evidence>
<dbReference type="NCBIfam" id="TIGR00563">
    <property type="entry name" value="rsmB"/>
    <property type="match status" value="1"/>
</dbReference>
<evidence type="ECO:0000313" key="17">
    <source>
        <dbReference type="EMBL" id="MTV31508.1"/>
    </source>
</evidence>
<dbReference type="InterPro" id="IPR001678">
    <property type="entry name" value="MeTrfase_RsmB-F_NOP2_dom"/>
</dbReference>
<organism evidence="17 18">
    <name type="scientific">Rhodoblastus acidophilus</name>
    <name type="common">Rhodopseudomonas acidophila</name>
    <dbReference type="NCBI Taxonomy" id="1074"/>
    <lineage>
        <taxon>Bacteria</taxon>
        <taxon>Pseudomonadati</taxon>
        <taxon>Pseudomonadota</taxon>
        <taxon>Alphaproteobacteria</taxon>
        <taxon>Hyphomicrobiales</taxon>
        <taxon>Rhodoblastaceae</taxon>
        <taxon>Rhodoblastus</taxon>
    </lineage>
</organism>
<comment type="catalytic activity">
    <reaction evidence="13">
        <text>cytidine(967) in 16S rRNA + S-adenosyl-L-methionine = 5-methylcytidine(967) in 16S rRNA + S-adenosyl-L-homocysteine + H(+)</text>
        <dbReference type="Rhea" id="RHEA:42748"/>
        <dbReference type="Rhea" id="RHEA-COMP:10219"/>
        <dbReference type="Rhea" id="RHEA-COMP:10220"/>
        <dbReference type="ChEBI" id="CHEBI:15378"/>
        <dbReference type="ChEBI" id="CHEBI:57856"/>
        <dbReference type="ChEBI" id="CHEBI:59789"/>
        <dbReference type="ChEBI" id="CHEBI:74483"/>
        <dbReference type="ChEBI" id="CHEBI:82748"/>
        <dbReference type="EC" id="2.1.1.176"/>
    </reaction>
</comment>
<keyword evidence="7 14" id="KW-0489">Methyltransferase</keyword>
<keyword evidence="10 14" id="KW-0694">RNA-binding</keyword>
<feature type="compositionally biased region" description="Low complexity" evidence="15">
    <location>
        <begin position="9"/>
        <end position="28"/>
    </location>
</feature>
<evidence type="ECO:0000256" key="2">
    <source>
        <dbReference type="ARBA" id="ARBA00004496"/>
    </source>
</evidence>
<evidence type="ECO:0000256" key="5">
    <source>
        <dbReference type="ARBA" id="ARBA00022490"/>
    </source>
</evidence>
<evidence type="ECO:0000256" key="6">
    <source>
        <dbReference type="ARBA" id="ARBA00022552"/>
    </source>
</evidence>
<dbReference type="InterPro" id="IPR029063">
    <property type="entry name" value="SAM-dependent_MTases_sf"/>
</dbReference>
<dbReference type="InterPro" id="IPR004573">
    <property type="entry name" value="rRNA_ssu_MeTfrase_B"/>
</dbReference>
<evidence type="ECO:0000256" key="12">
    <source>
        <dbReference type="ARBA" id="ARBA00031088"/>
    </source>
</evidence>